<dbReference type="EMBL" id="CAIIXF020000010">
    <property type="protein sequence ID" value="CAH1796821.1"/>
    <property type="molecule type" value="Genomic_DNA"/>
</dbReference>
<feature type="compositionally biased region" description="Basic and acidic residues" evidence="5">
    <location>
        <begin position="120"/>
        <end position="131"/>
    </location>
</feature>
<dbReference type="OrthoDB" id="6111910at2759"/>
<dbReference type="InterPro" id="IPR006612">
    <property type="entry name" value="THAP_Znf"/>
</dbReference>
<dbReference type="PANTHER" id="PTHR31751:SF42">
    <property type="entry name" value="PROTEIN CBG10204"/>
    <property type="match status" value="1"/>
</dbReference>
<dbReference type="GO" id="GO:0003677">
    <property type="term" value="F:DNA binding"/>
    <property type="evidence" value="ECO:0007669"/>
    <property type="project" value="UniProtKB-UniRule"/>
</dbReference>
<evidence type="ECO:0000256" key="1">
    <source>
        <dbReference type="ARBA" id="ARBA00022723"/>
    </source>
</evidence>
<keyword evidence="4" id="KW-0238">DNA-binding</keyword>
<feature type="region of interest" description="Disordered" evidence="5">
    <location>
        <begin position="113"/>
        <end position="139"/>
    </location>
</feature>
<dbReference type="SUPFAM" id="SSF57716">
    <property type="entry name" value="Glucocorticoid receptor-like (DNA-binding domain)"/>
    <property type="match status" value="1"/>
</dbReference>
<evidence type="ECO:0000256" key="4">
    <source>
        <dbReference type="ARBA" id="ARBA00023125"/>
    </source>
</evidence>
<evidence type="ECO:0000256" key="5">
    <source>
        <dbReference type="SAM" id="MobiDB-lite"/>
    </source>
</evidence>
<sequence length="523" mass="60152">MPMCCAANCSNITTDRPKLGISFHLVPDLKRAKGKRHVVSAWLTNIGRFGPGWTVDTFKNQKPREVVVCSQHFNPDDFERDFRSELMPGYTQKKRKLKEDAIPSIFSHKKTNERPALYLQKREQNQQKTDSRLQSNGQTEVQAPTFSHILLGKLDESEACINAKENEQHFNTPDPCKDCILRTQKVFCEAATQRKPPNCQTLKAALARTSAPHIHPLTNILSPVSSPMKVVSDHDDSLLLTTSVSTRYEQNNNYIPSSESNSDFEDEENHLRPGEIYTSEQKYNCFESCLDKVFYQIKCHQCNAQVTNIERHVVGTLYKVKLQCISEHNVCTWSSREPYLGKQPAGNLCIATATLLTAKIMREEYKQKYIDHNHVVSNIKKKLVEKGKCATNRDIFVWIKPITNHFWYCAKTCGGDELRLKEKWLSILKHILNQHDFPQNMVFKECDHPELTQDQVRRKKWLTEDSSPYKAIKDVITDSRLLADLANLIKHYHTGCLEVYHSMLNKHLPSTLNMTSDKFKMVA</sequence>
<dbReference type="SMART" id="SM00980">
    <property type="entry name" value="THAP"/>
    <property type="match status" value="1"/>
</dbReference>
<keyword evidence="7" id="KW-1185">Reference proteome</keyword>
<evidence type="ECO:0000256" key="3">
    <source>
        <dbReference type="ARBA" id="ARBA00022833"/>
    </source>
</evidence>
<dbReference type="Pfam" id="PF05485">
    <property type="entry name" value="THAP"/>
    <property type="match status" value="1"/>
</dbReference>
<reference evidence="6" key="1">
    <citation type="submission" date="2022-03" db="EMBL/GenBank/DDBJ databases">
        <authorList>
            <person name="Martin C."/>
        </authorList>
    </citation>
    <scope>NUCLEOTIDE SEQUENCE</scope>
</reference>
<gene>
    <name evidence="6" type="ORF">OFUS_LOCUS21190</name>
</gene>
<name>A0A8J1TZB1_OWEFU</name>
<protein>
    <submittedName>
        <fullName evidence="6">Uncharacterized protein</fullName>
    </submittedName>
</protein>
<keyword evidence="2" id="KW-0863">Zinc-finger</keyword>
<comment type="caution">
    <text evidence="6">The sequence shown here is derived from an EMBL/GenBank/DDBJ whole genome shotgun (WGS) entry which is preliminary data.</text>
</comment>
<dbReference type="PANTHER" id="PTHR31751">
    <property type="entry name" value="SI:CH211-108C17.2-RELATED-RELATED"/>
    <property type="match status" value="1"/>
</dbReference>
<accession>A0A8J1TZB1</accession>
<dbReference type="GO" id="GO:0008270">
    <property type="term" value="F:zinc ion binding"/>
    <property type="evidence" value="ECO:0007669"/>
    <property type="project" value="UniProtKB-KW"/>
</dbReference>
<keyword evidence="1" id="KW-0479">Metal-binding</keyword>
<organism evidence="6 7">
    <name type="scientific">Owenia fusiformis</name>
    <name type="common">Polychaete worm</name>
    <dbReference type="NCBI Taxonomy" id="6347"/>
    <lineage>
        <taxon>Eukaryota</taxon>
        <taxon>Metazoa</taxon>
        <taxon>Spiralia</taxon>
        <taxon>Lophotrochozoa</taxon>
        <taxon>Annelida</taxon>
        <taxon>Polychaeta</taxon>
        <taxon>Sedentaria</taxon>
        <taxon>Canalipalpata</taxon>
        <taxon>Sabellida</taxon>
        <taxon>Oweniida</taxon>
        <taxon>Oweniidae</taxon>
        <taxon>Owenia</taxon>
    </lineage>
</organism>
<dbReference type="PROSITE" id="PS50950">
    <property type="entry name" value="ZF_THAP"/>
    <property type="match status" value="1"/>
</dbReference>
<evidence type="ECO:0000313" key="7">
    <source>
        <dbReference type="Proteomes" id="UP000749559"/>
    </source>
</evidence>
<dbReference type="AlphaFoldDB" id="A0A8J1TZB1"/>
<evidence type="ECO:0000256" key="2">
    <source>
        <dbReference type="ARBA" id="ARBA00022771"/>
    </source>
</evidence>
<dbReference type="Proteomes" id="UP000749559">
    <property type="component" value="Unassembled WGS sequence"/>
</dbReference>
<proteinExistence type="predicted"/>
<keyword evidence="3" id="KW-0862">Zinc</keyword>
<evidence type="ECO:0000313" key="6">
    <source>
        <dbReference type="EMBL" id="CAH1796821.1"/>
    </source>
</evidence>